<dbReference type="CDD" id="cd02231">
    <property type="entry name" value="cupin_BLL6423-like"/>
    <property type="match status" value="1"/>
</dbReference>
<dbReference type="Proteomes" id="UP000564378">
    <property type="component" value="Unassembled WGS sequence"/>
</dbReference>
<name>A0A842I255_9SPHN</name>
<dbReference type="PANTHER" id="PTHR36156">
    <property type="entry name" value="SLR2101 PROTEIN"/>
    <property type="match status" value="1"/>
</dbReference>
<dbReference type="PANTHER" id="PTHR36156:SF2">
    <property type="entry name" value="CUPIN TYPE-2 DOMAIN-CONTAINING PROTEIN"/>
    <property type="match status" value="1"/>
</dbReference>
<reference evidence="3 4" key="1">
    <citation type="submission" date="2020-08" db="EMBL/GenBank/DDBJ databases">
        <title>Draft genome sequence of Parasphingopyxis sp. GrpM-11.</title>
        <authorList>
            <person name="Oh J."/>
            <person name="Roh D.-H."/>
        </authorList>
    </citation>
    <scope>NUCLEOTIDE SEQUENCE [LARGE SCALE GENOMIC DNA]</scope>
    <source>
        <strain evidence="3 4">GrpM-11</strain>
    </source>
</reference>
<proteinExistence type="predicted"/>
<keyword evidence="4" id="KW-1185">Reference proteome</keyword>
<evidence type="ECO:0000259" key="2">
    <source>
        <dbReference type="Pfam" id="PF07883"/>
    </source>
</evidence>
<dbReference type="Pfam" id="PF07883">
    <property type="entry name" value="Cupin_2"/>
    <property type="match status" value="1"/>
</dbReference>
<dbReference type="SUPFAM" id="SSF51182">
    <property type="entry name" value="RmlC-like cupins"/>
    <property type="match status" value="1"/>
</dbReference>
<accession>A0A842I255</accession>
<organism evidence="3 4">
    <name type="scientific">Parasphingopyxis marina</name>
    <dbReference type="NCBI Taxonomy" id="2761622"/>
    <lineage>
        <taxon>Bacteria</taxon>
        <taxon>Pseudomonadati</taxon>
        <taxon>Pseudomonadota</taxon>
        <taxon>Alphaproteobacteria</taxon>
        <taxon>Sphingomonadales</taxon>
        <taxon>Sphingomonadaceae</taxon>
        <taxon>Parasphingopyxis</taxon>
    </lineage>
</organism>
<feature type="domain" description="Cupin type-2" evidence="2">
    <location>
        <begin position="88"/>
        <end position="145"/>
    </location>
</feature>
<feature type="region of interest" description="Disordered" evidence="1">
    <location>
        <begin position="1"/>
        <end position="29"/>
    </location>
</feature>
<evidence type="ECO:0000256" key="1">
    <source>
        <dbReference type="SAM" id="MobiDB-lite"/>
    </source>
</evidence>
<sequence>MAGTGRRVVTGHDANGKSVILEDGPPPQNHPMQGEGVGADFIEIWNAPEPVPTLTAEQAEPNDRNFTIMPPSGHLIRIIEMYPESMGGQRTVMHRTRTLDYMVVIEGEVVLLLTDSETVLKQGDVAVQRGTDHAWENRTDKIVRLAFFHIDARFDEALLETLPKPLDLMA</sequence>
<dbReference type="InterPro" id="IPR047142">
    <property type="entry name" value="OryJ/VirC-like"/>
</dbReference>
<dbReference type="EMBL" id="JACJVJ010000002">
    <property type="protein sequence ID" value="MBC2777874.1"/>
    <property type="molecule type" value="Genomic_DNA"/>
</dbReference>
<dbReference type="AlphaFoldDB" id="A0A842I255"/>
<comment type="caution">
    <text evidence="3">The sequence shown here is derived from an EMBL/GenBank/DDBJ whole genome shotgun (WGS) entry which is preliminary data.</text>
</comment>
<evidence type="ECO:0000313" key="3">
    <source>
        <dbReference type="EMBL" id="MBC2777874.1"/>
    </source>
</evidence>
<dbReference type="InterPro" id="IPR014710">
    <property type="entry name" value="RmlC-like_jellyroll"/>
</dbReference>
<gene>
    <name evidence="3" type="ORF">H6P80_09595</name>
</gene>
<dbReference type="Gene3D" id="2.60.120.10">
    <property type="entry name" value="Jelly Rolls"/>
    <property type="match status" value="1"/>
</dbReference>
<dbReference type="RefSeq" id="WP_185801179.1">
    <property type="nucleotide sequence ID" value="NZ_JACJVJ010000002.1"/>
</dbReference>
<protein>
    <submittedName>
        <fullName evidence="3">Cupin domain-containing protein</fullName>
    </submittedName>
</protein>
<dbReference type="InterPro" id="IPR011051">
    <property type="entry name" value="RmlC_Cupin_sf"/>
</dbReference>
<dbReference type="InterPro" id="IPR013096">
    <property type="entry name" value="Cupin_2"/>
</dbReference>
<evidence type="ECO:0000313" key="4">
    <source>
        <dbReference type="Proteomes" id="UP000564378"/>
    </source>
</evidence>